<dbReference type="Pfam" id="PF02613">
    <property type="entry name" value="Nitrate_red_del"/>
    <property type="match status" value="1"/>
</dbReference>
<accession>A0A135I7X7</accession>
<dbReference type="EMBL" id="LNTY01000034">
    <property type="protein sequence ID" value="KXF81549.1"/>
    <property type="molecule type" value="Genomic_DNA"/>
</dbReference>
<dbReference type="Gene3D" id="1.10.3480.10">
    <property type="entry name" value="TorD-like"/>
    <property type="match status" value="1"/>
</dbReference>
<gene>
    <name evidence="2" type="ORF">ATN88_02345</name>
</gene>
<dbReference type="InterPro" id="IPR020945">
    <property type="entry name" value="DMSO/NO3_reduct_chaperone"/>
</dbReference>
<dbReference type="InterPro" id="IPR050289">
    <property type="entry name" value="TorD/DmsD_chaperones"/>
</dbReference>
<dbReference type="STRING" id="294935.ATN88_02345"/>
<proteinExistence type="predicted"/>
<keyword evidence="1" id="KW-0143">Chaperone</keyword>
<reference evidence="2 3" key="1">
    <citation type="submission" date="2015-11" db="EMBL/GenBank/DDBJ databases">
        <title>Genomic Taxonomy of the Vibrionaceae.</title>
        <authorList>
            <person name="Gomez-Gil B."/>
            <person name="Enciso-Ibarra J."/>
        </authorList>
    </citation>
    <scope>NUCLEOTIDE SEQUENCE [LARGE SCALE GENOMIC DNA]</scope>
    <source>
        <strain evidence="2 3">CAIM 912</strain>
    </source>
</reference>
<dbReference type="InterPro" id="IPR036411">
    <property type="entry name" value="TorD-like_sf"/>
</dbReference>
<keyword evidence="3" id="KW-1185">Reference proteome</keyword>
<name>A0A135I7X7_9GAMM</name>
<evidence type="ECO:0000256" key="1">
    <source>
        <dbReference type="ARBA" id="ARBA00023186"/>
    </source>
</evidence>
<dbReference type="AlphaFoldDB" id="A0A135I7X7"/>
<dbReference type="SUPFAM" id="SSF89155">
    <property type="entry name" value="TorD-like"/>
    <property type="match status" value="1"/>
</dbReference>
<evidence type="ECO:0000313" key="3">
    <source>
        <dbReference type="Proteomes" id="UP000070529"/>
    </source>
</evidence>
<dbReference type="Proteomes" id="UP000070529">
    <property type="component" value="Unassembled WGS sequence"/>
</dbReference>
<protein>
    <submittedName>
        <fullName evidence="2">Molecular chaperone TorD</fullName>
    </submittedName>
</protein>
<sequence length="199" mass="22198">MQYDINLARLLGALLYHPPSSETVSTIIRDFKAQSDELLQMLAVSAESNNPDFLEADFFGLLQGSGDMPCPPWGSAYLDNENALFGASTIEYRAFLAEVGLESNTGVREPEDHIGLMLMVLSVLLERDDLERARLLLSYHLLPFAFTMLDGMERSAQTEFYRNVALLTAGWLNTFAQELGVVAAERRLYWDTAENALPA</sequence>
<dbReference type="PANTHER" id="PTHR34227">
    <property type="entry name" value="CHAPERONE PROTEIN YCDY"/>
    <property type="match status" value="1"/>
</dbReference>
<evidence type="ECO:0000313" key="2">
    <source>
        <dbReference type="EMBL" id="KXF81549.1"/>
    </source>
</evidence>
<dbReference type="OrthoDB" id="3174863at2"/>
<dbReference type="RefSeq" id="WP_067416747.1">
    <property type="nucleotide sequence ID" value="NZ_LNTY01000034.1"/>
</dbReference>
<organism evidence="2 3">
    <name type="scientific">Enterovibrio coralii</name>
    <dbReference type="NCBI Taxonomy" id="294935"/>
    <lineage>
        <taxon>Bacteria</taxon>
        <taxon>Pseudomonadati</taxon>
        <taxon>Pseudomonadota</taxon>
        <taxon>Gammaproteobacteria</taxon>
        <taxon>Vibrionales</taxon>
        <taxon>Vibrionaceae</taxon>
        <taxon>Enterovibrio</taxon>
    </lineage>
</organism>
<dbReference type="PANTHER" id="PTHR34227:SF13">
    <property type="entry name" value="TAT PROOFREADING CHAPERONE DMSD-RELATED"/>
    <property type="match status" value="1"/>
</dbReference>
<comment type="caution">
    <text evidence="2">The sequence shown here is derived from an EMBL/GenBank/DDBJ whole genome shotgun (WGS) entry which is preliminary data.</text>
</comment>